<name>A0ABT3H7U0_9HYPH</name>
<dbReference type="InterPro" id="IPR011990">
    <property type="entry name" value="TPR-like_helical_dom_sf"/>
</dbReference>
<evidence type="ECO:0000256" key="1">
    <source>
        <dbReference type="PROSITE-ProRule" id="PRU00339"/>
    </source>
</evidence>
<keyword evidence="3" id="KW-1133">Transmembrane helix</keyword>
<evidence type="ECO:0000256" key="3">
    <source>
        <dbReference type="SAM" id="Phobius"/>
    </source>
</evidence>
<dbReference type="SMART" id="SM00028">
    <property type="entry name" value="TPR"/>
    <property type="match status" value="2"/>
</dbReference>
<reference evidence="5" key="1">
    <citation type="submission" date="2023-07" db="EMBL/GenBank/DDBJ databases">
        <title>Genome sequencing of Purple Non-Sulfur Bacteria from various extreme environments.</title>
        <authorList>
            <person name="Mayer M."/>
        </authorList>
    </citation>
    <scope>NUCLEOTIDE SEQUENCE [LARGE SCALE GENOMIC DNA]</scope>
    <source>
        <strain evidence="5">DSM 17935</strain>
    </source>
</reference>
<dbReference type="InterPro" id="IPR019734">
    <property type="entry name" value="TPR_rpt"/>
</dbReference>
<dbReference type="PROSITE" id="PS50005">
    <property type="entry name" value="TPR"/>
    <property type="match status" value="1"/>
</dbReference>
<dbReference type="SUPFAM" id="SSF48452">
    <property type="entry name" value="TPR-like"/>
    <property type="match status" value="1"/>
</dbReference>
<feature type="repeat" description="TPR" evidence="1">
    <location>
        <begin position="430"/>
        <end position="463"/>
    </location>
</feature>
<protein>
    <submittedName>
        <fullName evidence="4">Flp pilus assembly protein TadD/TolB-like protein</fullName>
    </submittedName>
</protein>
<evidence type="ECO:0000313" key="4">
    <source>
        <dbReference type="EMBL" id="MCW2306443.1"/>
    </source>
</evidence>
<feature type="region of interest" description="Disordered" evidence="2">
    <location>
        <begin position="129"/>
        <end position="157"/>
    </location>
</feature>
<sequence length="595" mass="64652">MPSREDAFASALEAVLGSAAFRASPRASAFLRYVVCEEAAGRGDAISAYAIGIDALDKSAAFDPQTDPSVRVQAGRVRAQLDEFYRGEGCSLAVRISIPKGGYRPILISKGNGADVTADAAAGPGNAVDGADSDTAPRHAQAHRAARPSETGHRFRPLPLKHSDPVLTATVAAILIAVIIGIAGLSLHGSWPFSRLVGPDRHIDEPPIVVVHPFDERLEARQLKYPAGIRQQLIADLAQFRSIRVRSGRGTGESDGYEPPPDYAMDGLFFSTDESLHLNLQLTDLHTNTVVWTNTSVFPANDAQFQNYLTRTVRELVSELASPGGLLPREAMERLVERRARLGDESTTSYACVLRFHQFDLSKRPDDEAAARACLTEQVAADSRNSSIWAAWAFLRFLDWTNAEAGDREPLMSEALAAARRAIRLDPTNALGHEYLGAILAAKGDRDAAMDAYRQAMARNPSKPDLYVHLGWAEVLKGNWEEGVALIRRGVYMSPAPPGWMRIPLSIAAFRMSDYRTALAEAETIVQSGDQRGLVLALAAAIALGDTEKIAHYRDAIGRDGDGDPEAAMREIERIFDSPEILKEYKEVLGVTVHG</sequence>
<dbReference type="RefSeq" id="WP_264600110.1">
    <property type="nucleotide sequence ID" value="NZ_JAOQNS010000002.1"/>
</dbReference>
<dbReference type="Proteomes" id="UP001209755">
    <property type="component" value="Unassembled WGS sequence"/>
</dbReference>
<evidence type="ECO:0000256" key="2">
    <source>
        <dbReference type="SAM" id="MobiDB-lite"/>
    </source>
</evidence>
<organism evidence="4 5">
    <name type="scientific">Rhodobium gokarnense</name>
    <dbReference type="NCBI Taxonomy" id="364296"/>
    <lineage>
        <taxon>Bacteria</taxon>
        <taxon>Pseudomonadati</taxon>
        <taxon>Pseudomonadota</taxon>
        <taxon>Alphaproteobacteria</taxon>
        <taxon>Hyphomicrobiales</taxon>
        <taxon>Rhodobiaceae</taxon>
        <taxon>Rhodobium</taxon>
    </lineage>
</organism>
<keyword evidence="1" id="KW-0802">TPR repeat</keyword>
<proteinExistence type="predicted"/>
<gene>
    <name evidence="4" type="ORF">M2319_000762</name>
</gene>
<keyword evidence="3" id="KW-0472">Membrane</keyword>
<comment type="caution">
    <text evidence="4">The sequence shown here is derived from an EMBL/GenBank/DDBJ whole genome shotgun (WGS) entry which is preliminary data.</text>
</comment>
<keyword evidence="5" id="KW-1185">Reference proteome</keyword>
<feature type="transmembrane region" description="Helical" evidence="3">
    <location>
        <begin position="166"/>
        <end position="187"/>
    </location>
</feature>
<dbReference type="EMBL" id="JAOQNS010000002">
    <property type="protein sequence ID" value="MCW2306443.1"/>
    <property type="molecule type" value="Genomic_DNA"/>
</dbReference>
<keyword evidence="3" id="KW-0812">Transmembrane</keyword>
<evidence type="ECO:0000313" key="5">
    <source>
        <dbReference type="Proteomes" id="UP001209755"/>
    </source>
</evidence>
<dbReference type="Gene3D" id="1.25.40.10">
    <property type="entry name" value="Tetratricopeptide repeat domain"/>
    <property type="match status" value="1"/>
</dbReference>
<accession>A0ABT3H7U0</accession>